<organism evidence="1 2">
    <name type="scientific">Candidatus Neomicrothrix parvicella RN1</name>
    <dbReference type="NCBI Taxonomy" id="1229780"/>
    <lineage>
        <taxon>Bacteria</taxon>
        <taxon>Bacillati</taxon>
        <taxon>Actinomycetota</taxon>
        <taxon>Acidimicrobiia</taxon>
        <taxon>Acidimicrobiales</taxon>
        <taxon>Microthrixaceae</taxon>
        <taxon>Candidatus Neomicrothrix</taxon>
    </lineage>
</organism>
<dbReference type="HOGENOM" id="CLU_2022512_0_0_11"/>
<dbReference type="RefSeq" id="WP_012228119.1">
    <property type="nucleotide sequence ID" value="NZ_HG422565.1"/>
</dbReference>
<name>R4Z0T0_9ACTN</name>
<keyword evidence="2" id="KW-1185">Reference proteome</keyword>
<comment type="caution">
    <text evidence="1">The sequence shown here is derived from an EMBL/GenBank/DDBJ whole genome shotgun (WGS) entry which is preliminary data.</text>
</comment>
<dbReference type="Proteomes" id="UP000018291">
    <property type="component" value="Unassembled WGS sequence"/>
</dbReference>
<accession>R4Z0T0</accession>
<dbReference type="EMBL" id="CANL01000029">
    <property type="protein sequence ID" value="CCM64298.1"/>
    <property type="molecule type" value="Genomic_DNA"/>
</dbReference>
<gene>
    <name evidence="1" type="ORF">BN381_350158</name>
</gene>
<evidence type="ECO:0000313" key="1">
    <source>
        <dbReference type="EMBL" id="CCM64298.1"/>
    </source>
</evidence>
<proteinExistence type="predicted"/>
<reference evidence="1 2" key="1">
    <citation type="journal article" date="2013" name="ISME J.">
        <title>Metabolic model for the filamentous 'Candidatus Microthrix parvicella' based on genomic and metagenomic analyses.</title>
        <authorList>
            <person name="Jon McIlroy S."/>
            <person name="Kristiansen R."/>
            <person name="Albertsen M."/>
            <person name="Michael Karst S."/>
            <person name="Rossetti S."/>
            <person name="Lund Nielsen J."/>
            <person name="Tandoi V."/>
            <person name="James Seviour R."/>
            <person name="Nielsen P.H."/>
        </authorList>
    </citation>
    <scope>NUCLEOTIDE SEQUENCE [LARGE SCALE GENOMIC DNA]</scope>
    <source>
        <strain evidence="1 2">RN1</strain>
    </source>
</reference>
<dbReference type="AlphaFoldDB" id="R4Z0T0"/>
<sequence>MAPDVMVITETRTTFAERGGHTLWSEPPRTTRHDADERTVLLSRRPFTEVDRVGAPGLEAAFTPLSIVTGGTPEGAARPGIDHIALSRHLRPERVWGRPNDVAGHRLSDHDGSGADIIAVTT</sequence>
<protein>
    <submittedName>
        <fullName evidence="1">Uncharacterized protein</fullName>
    </submittedName>
</protein>
<dbReference type="STRING" id="1229780.BN381_350158"/>
<evidence type="ECO:0000313" key="2">
    <source>
        <dbReference type="Proteomes" id="UP000018291"/>
    </source>
</evidence>